<dbReference type="SUPFAM" id="SSF161098">
    <property type="entry name" value="MetI-like"/>
    <property type="match status" value="1"/>
</dbReference>
<keyword evidence="2 7" id="KW-0813">Transport</keyword>
<feature type="transmembrane region" description="Helical" evidence="7">
    <location>
        <begin position="131"/>
        <end position="154"/>
    </location>
</feature>
<gene>
    <name evidence="9" type="ORF">AR543_13120</name>
</gene>
<evidence type="ECO:0000256" key="2">
    <source>
        <dbReference type="ARBA" id="ARBA00022448"/>
    </source>
</evidence>
<reference evidence="10" key="1">
    <citation type="submission" date="2015-10" db="EMBL/GenBank/DDBJ databases">
        <title>Genome of Paenibacillus bovis sp. nov.</title>
        <authorList>
            <person name="Wu Z."/>
            <person name="Gao C."/>
            <person name="Liu Z."/>
            <person name="Zheng H."/>
        </authorList>
    </citation>
    <scope>NUCLEOTIDE SEQUENCE [LARGE SCALE GENOMIC DNA]</scope>
    <source>
        <strain evidence="10">BD3526</strain>
    </source>
</reference>
<feature type="transmembrane region" description="Helical" evidence="7">
    <location>
        <begin position="69"/>
        <end position="88"/>
    </location>
</feature>
<evidence type="ECO:0000256" key="7">
    <source>
        <dbReference type="RuleBase" id="RU363032"/>
    </source>
</evidence>
<accession>A0A172ZHT5</accession>
<feature type="domain" description="ABC transmembrane type-1" evidence="8">
    <location>
        <begin position="63"/>
        <end position="254"/>
    </location>
</feature>
<dbReference type="EMBL" id="CP013023">
    <property type="protein sequence ID" value="ANF96857.1"/>
    <property type="molecule type" value="Genomic_DNA"/>
</dbReference>
<reference evidence="9 10" key="2">
    <citation type="journal article" date="2016" name="Int. J. Syst. Evol. Microbiol.">
        <title>Paenibacillus bovis sp. nov., isolated from raw yak (Bos grunniens) milk.</title>
        <authorList>
            <person name="Gao C."/>
            <person name="Han J."/>
            <person name="Liu Z."/>
            <person name="Xu X."/>
            <person name="Hang F."/>
            <person name="Wu Z."/>
        </authorList>
    </citation>
    <scope>NUCLEOTIDE SEQUENCE [LARGE SCALE GENOMIC DNA]</scope>
    <source>
        <strain evidence="9 10">BD3526</strain>
    </source>
</reference>
<evidence type="ECO:0000256" key="6">
    <source>
        <dbReference type="ARBA" id="ARBA00023136"/>
    </source>
</evidence>
<feature type="transmembrane region" description="Helical" evidence="7">
    <location>
        <begin position="175"/>
        <end position="200"/>
    </location>
</feature>
<evidence type="ECO:0000256" key="3">
    <source>
        <dbReference type="ARBA" id="ARBA00022475"/>
    </source>
</evidence>
<feature type="transmembrane region" description="Helical" evidence="7">
    <location>
        <begin position="100"/>
        <end position="119"/>
    </location>
</feature>
<dbReference type="KEGG" id="pbv:AR543_13120"/>
<keyword evidence="10" id="KW-1185">Reference proteome</keyword>
<dbReference type="AlphaFoldDB" id="A0A172ZHT5"/>
<dbReference type="PANTHER" id="PTHR43744:SF12">
    <property type="entry name" value="ABC TRANSPORTER PERMEASE PROTEIN MG189-RELATED"/>
    <property type="match status" value="1"/>
</dbReference>
<keyword evidence="4 7" id="KW-0812">Transmembrane</keyword>
<dbReference type="Proteomes" id="UP000078148">
    <property type="component" value="Chromosome"/>
</dbReference>
<comment type="similarity">
    <text evidence="7">Belongs to the binding-protein-dependent transport system permease family.</text>
</comment>
<evidence type="ECO:0000256" key="4">
    <source>
        <dbReference type="ARBA" id="ARBA00022692"/>
    </source>
</evidence>
<organism evidence="9 10">
    <name type="scientific">Paenibacillus bovis</name>
    <dbReference type="NCBI Taxonomy" id="1616788"/>
    <lineage>
        <taxon>Bacteria</taxon>
        <taxon>Bacillati</taxon>
        <taxon>Bacillota</taxon>
        <taxon>Bacilli</taxon>
        <taxon>Bacillales</taxon>
        <taxon>Paenibacillaceae</taxon>
        <taxon>Paenibacillus</taxon>
    </lineage>
</organism>
<dbReference type="OrthoDB" id="187395at2"/>
<keyword evidence="5 7" id="KW-1133">Transmembrane helix</keyword>
<dbReference type="GO" id="GO:0055085">
    <property type="term" value="P:transmembrane transport"/>
    <property type="evidence" value="ECO:0007669"/>
    <property type="project" value="InterPro"/>
</dbReference>
<name>A0A172ZHT5_9BACL</name>
<evidence type="ECO:0000259" key="8">
    <source>
        <dbReference type="PROSITE" id="PS50928"/>
    </source>
</evidence>
<dbReference type="PROSITE" id="PS50928">
    <property type="entry name" value="ABC_TM1"/>
    <property type="match status" value="1"/>
</dbReference>
<dbReference type="Pfam" id="PF00528">
    <property type="entry name" value="BPD_transp_1"/>
    <property type="match status" value="1"/>
</dbReference>
<dbReference type="InterPro" id="IPR000515">
    <property type="entry name" value="MetI-like"/>
</dbReference>
<evidence type="ECO:0000256" key="5">
    <source>
        <dbReference type="ARBA" id="ARBA00022989"/>
    </source>
</evidence>
<dbReference type="PANTHER" id="PTHR43744">
    <property type="entry name" value="ABC TRANSPORTER PERMEASE PROTEIN MG189-RELATED-RELATED"/>
    <property type="match status" value="1"/>
</dbReference>
<keyword evidence="3" id="KW-1003">Cell membrane</keyword>
<keyword evidence="6 7" id="KW-0472">Membrane</keyword>
<dbReference type="GO" id="GO:0005886">
    <property type="term" value="C:plasma membrane"/>
    <property type="evidence" value="ECO:0007669"/>
    <property type="project" value="UniProtKB-SubCell"/>
</dbReference>
<dbReference type="InterPro" id="IPR035906">
    <property type="entry name" value="MetI-like_sf"/>
</dbReference>
<dbReference type="STRING" id="1616788.AR543_13120"/>
<feature type="transmembrane region" description="Helical" evidence="7">
    <location>
        <begin position="7"/>
        <end position="28"/>
    </location>
</feature>
<evidence type="ECO:0000256" key="1">
    <source>
        <dbReference type="ARBA" id="ARBA00004651"/>
    </source>
</evidence>
<evidence type="ECO:0000313" key="10">
    <source>
        <dbReference type="Proteomes" id="UP000078148"/>
    </source>
</evidence>
<dbReference type="CDD" id="cd06261">
    <property type="entry name" value="TM_PBP2"/>
    <property type="match status" value="1"/>
</dbReference>
<proteinExistence type="inferred from homology"/>
<protein>
    <submittedName>
        <fullName evidence="9">ABC transporter permease</fullName>
    </submittedName>
</protein>
<feature type="transmembrane region" description="Helical" evidence="7">
    <location>
        <begin position="233"/>
        <end position="254"/>
    </location>
</feature>
<evidence type="ECO:0000313" key="9">
    <source>
        <dbReference type="EMBL" id="ANF96857.1"/>
    </source>
</evidence>
<dbReference type="RefSeq" id="WP_017812079.1">
    <property type="nucleotide sequence ID" value="NZ_CP013023.1"/>
</dbReference>
<comment type="subcellular location">
    <subcellularLocation>
        <location evidence="1 7">Cell membrane</location>
        <topology evidence="1 7">Multi-pass membrane protein</topology>
    </subcellularLocation>
</comment>
<sequence length="269" mass="29919">MKWVGRIIMILYGLLVAAPLYFVVVSSFKTSQAFYANPLGWPDTWSLQNFIHIFDAQPMLQYFWNSARVTLFTVVIVLFLGSLISYAIVRLGGRLGKFAFAYFVAGLIIPSQVIMLPLYSLVRQLGWSDSLTALTVVTAAGLLPLTVFTLTGFMEMLSKEMMEAGSMDGAGEWKIYWRLVLPLSGPSLSATAAFLFVMVWNDLLIPLMLLNSTEKLTLPLALMQFRGEYVTDYTMLLTGVVITALPMVILFVFLQRFFVTGLTAGSVKG</sequence>
<dbReference type="Gene3D" id="1.10.3720.10">
    <property type="entry name" value="MetI-like"/>
    <property type="match status" value="1"/>
</dbReference>